<evidence type="ECO:0000313" key="8">
    <source>
        <dbReference type="EMBL" id="RWS07924.1"/>
    </source>
</evidence>
<dbReference type="InterPro" id="IPR012292">
    <property type="entry name" value="Globin/Proto"/>
</dbReference>
<dbReference type="GO" id="GO:0005344">
    <property type="term" value="F:oxygen carrier activity"/>
    <property type="evidence" value="ECO:0007669"/>
    <property type="project" value="UniProtKB-KW"/>
</dbReference>
<dbReference type="GO" id="GO:0046872">
    <property type="term" value="F:metal ion binding"/>
    <property type="evidence" value="ECO:0007669"/>
    <property type="project" value="UniProtKB-KW"/>
</dbReference>
<dbReference type="Gene3D" id="1.10.490.10">
    <property type="entry name" value="Globins"/>
    <property type="match status" value="1"/>
</dbReference>
<feature type="domain" description="Globin" evidence="7">
    <location>
        <begin position="1"/>
        <end position="105"/>
    </location>
</feature>
<dbReference type="GO" id="GO:0019825">
    <property type="term" value="F:oxygen binding"/>
    <property type="evidence" value="ECO:0007669"/>
    <property type="project" value="InterPro"/>
</dbReference>
<name>A0A3S3PTH5_9ACAR</name>
<comment type="similarity">
    <text evidence="6">Belongs to the globin family.</text>
</comment>
<sequence>MILKEDGSYDWDLSQLERHAVLVMQALEAAIENLDDSRVLSLILKELGCKHARYNVQEFMFQKLWKAIKYSLITSLGKEVMNKETIDAWFHVFQYIAIHIIQGMREYRKAAVS</sequence>
<keyword evidence="3 6" id="KW-0561">Oxygen transport</keyword>
<dbReference type="EMBL" id="NCKU01003230">
    <property type="protein sequence ID" value="RWS07924.1"/>
    <property type="molecule type" value="Genomic_DNA"/>
</dbReference>
<evidence type="ECO:0000256" key="3">
    <source>
        <dbReference type="ARBA" id="ARBA00022621"/>
    </source>
</evidence>
<protein>
    <submittedName>
        <fullName evidence="8">Neuroglobin-like protein</fullName>
    </submittedName>
</protein>
<dbReference type="PANTHER" id="PTHR46458">
    <property type="entry name" value="BLR2807 PROTEIN"/>
    <property type="match status" value="1"/>
</dbReference>
<dbReference type="CDD" id="cd01040">
    <property type="entry name" value="Mb-like"/>
    <property type="match status" value="1"/>
</dbReference>
<dbReference type="Proteomes" id="UP000285301">
    <property type="component" value="Unassembled WGS sequence"/>
</dbReference>
<keyword evidence="1 6" id="KW-0813">Transport</keyword>
<dbReference type="OrthoDB" id="436496at2759"/>
<keyword evidence="5" id="KW-0408">Iron</keyword>
<evidence type="ECO:0000256" key="1">
    <source>
        <dbReference type="ARBA" id="ARBA00022448"/>
    </source>
</evidence>
<evidence type="ECO:0000256" key="2">
    <source>
        <dbReference type="ARBA" id="ARBA00022617"/>
    </source>
</evidence>
<dbReference type="InterPro" id="IPR009050">
    <property type="entry name" value="Globin-like_sf"/>
</dbReference>
<dbReference type="AlphaFoldDB" id="A0A3S3PTH5"/>
<evidence type="ECO:0000256" key="5">
    <source>
        <dbReference type="ARBA" id="ARBA00023004"/>
    </source>
</evidence>
<proteinExistence type="inferred from homology"/>
<dbReference type="PANTHER" id="PTHR46458:SF1">
    <property type="entry name" value="GEO09476P1"/>
    <property type="match status" value="1"/>
</dbReference>
<feature type="non-terminal residue" evidence="8">
    <location>
        <position position="113"/>
    </location>
</feature>
<dbReference type="PROSITE" id="PS01033">
    <property type="entry name" value="GLOBIN"/>
    <property type="match status" value="1"/>
</dbReference>
<dbReference type="GO" id="GO:0020037">
    <property type="term" value="F:heme binding"/>
    <property type="evidence" value="ECO:0007669"/>
    <property type="project" value="InterPro"/>
</dbReference>
<evidence type="ECO:0000256" key="4">
    <source>
        <dbReference type="ARBA" id="ARBA00022723"/>
    </source>
</evidence>
<gene>
    <name evidence="8" type="ORF">B4U79_04584</name>
</gene>
<dbReference type="STRING" id="1965070.A0A3S3PTH5"/>
<dbReference type="SUPFAM" id="SSF46458">
    <property type="entry name" value="Globin-like"/>
    <property type="match status" value="1"/>
</dbReference>
<keyword evidence="2 6" id="KW-0349">Heme</keyword>
<evidence type="ECO:0000256" key="6">
    <source>
        <dbReference type="RuleBase" id="RU000356"/>
    </source>
</evidence>
<dbReference type="InterPro" id="IPR044399">
    <property type="entry name" value="Mb-like_M"/>
</dbReference>
<keyword evidence="9" id="KW-1185">Reference proteome</keyword>
<dbReference type="InterPro" id="IPR050532">
    <property type="entry name" value="Globin-like_OT"/>
</dbReference>
<dbReference type="Pfam" id="PF00042">
    <property type="entry name" value="Globin"/>
    <property type="match status" value="1"/>
</dbReference>
<organism evidence="8 9">
    <name type="scientific">Dinothrombium tinctorium</name>
    <dbReference type="NCBI Taxonomy" id="1965070"/>
    <lineage>
        <taxon>Eukaryota</taxon>
        <taxon>Metazoa</taxon>
        <taxon>Ecdysozoa</taxon>
        <taxon>Arthropoda</taxon>
        <taxon>Chelicerata</taxon>
        <taxon>Arachnida</taxon>
        <taxon>Acari</taxon>
        <taxon>Acariformes</taxon>
        <taxon>Trombidiformes</taxon>
        <taxon>Prostigmata</taxon>
        <taxon>Anystina</taxon>
        <taxon>Parasitengona</taxon>
        <taxon>Trombidioidea</taxon>
        <taxon>Trombidiidae</taxon>
        <taxon>Dinothrombium</taxon>
    </lineage>
</organism>
<comment type="caution">
    <text evidence="8">The sequence shown here is derived from an EMBL/GenBank/DDBJ whole genome shotgun (WGS) entry which is preliminary data.</text>
</comment>
<keyword evidence="4" id="KW-0479">Metal-binding</keyword>
<accession>A0A3S3PTH5</accession>
<dbReference type="InterPro" id="IPR000971">
    <property type="entry name" value="Globin"/>
</dbReference>
<evidence type="ECO:0000259" key="7">
    <source>
        <dbReference type="PROSITE" id="PS01033"/>
    </source>
</evidence>
<reference evidence="8 9" key="1">
    <citation type="journal article" date="2018" name="Gigascience">
        <title>Genomes of trombidid mites reveal novel predicted allergens and laterally-transferred genes associated with secondary metabolism.</title>
        <authorList>
            <person name="Dong X."/>
            <person name="Chaisiri K."/>
            <person name="Xia D."/>
            <person name="Armstrong S.D."/>
            <person name="Fang Y."/>
            <person name="Donnelly M.J."/>
            <person name="Kadowaki T."/>
            <person name="McGarry J.W."/>
            <person name="Darby A.C."/>
            <person name="Makepeace B.L."/>
        </authorList>
    </citation>
    <scope>NUCLEOTIDE SEQUENCE [LARGE SCALE GENOMIC DNA]</scope>
    <source>
        <strain evidence="8">UoL-WK</strain>
    </source>
</reference>
<evidence type="ECO:0000313" key="9">
    <source>
        <dbReference type="Proteomes" id="UP000285301"/>
    </source>
</evidence>